<comment type="caution">
    <text evidence="5">The sequence shown here is derived from an EMBL/GenBank/DDBJ whole genome shotgun (WGS) entry which is preliminary data.</text>
</comment>
<keyword evidence="3" id="KW-0812">Transmembrane</keyword>
<dbReference type="RefSeq" id="WP_341397791.1">
    <property type="nucleotide sequence ID" value="NZ_JBBUTI010000002.1"/>
</dbReference>
<feature type="transmembrane region" description="Helical" evidence="3">
    <location>
        <begin position="166"/>
        <end position="187"/>
    </location>
</feature>
<keyword evidence="5" id="KW-0406">Ion transport</keyword>
<feature type="coiled-coil region" evidence="1">
    <location>
        <begin position="259"/>
        <end position="286"/>
    </location>
</feature>
<keyword evidence="3" id="KW-1133">Transmembrane helix</keyword>
<evidence type="ECO:0000313" key="5">
    <source>
        <dbReference type="EMBL" id="MEK8045568.1"/>
    </source>
</evidence>
<organism evidence="5 6">
    <name type="scientific">Ideonella margarita</name>
    <dbReference type="NCBI Taxonomy" id="2984191"/>
    <lineage>
        <taxon>Bacteria</taxon>
        <taxon>Pseudomonadati</taxon>
        <taxon>Pseudomonadota</taxon>
        <taxon>Betaproteobacteria</taxon>
        <taxon>Burkholderiales</taxon>
        <taxon>Sphaerotilaceae</taxon>
        <taxon>Ideonella</taxon>
    </lineage>
</organism>
<evidence type="ECO:0000256" key="2">
    <source>
        <dbReference type="SAM" id="MobiDB-lite"/>
    </source>
</evidence>
<name>A0ABU9C146_9BURK</name>
<evidence type="ECO:0000313" key="6">
    <source>
        <dbReference type="Proteomes" id="UP001379945"/>
    </source>
</evidence>
<feature type="transmembrane region" description="Helical" evidence="3">
    <location>
        <begin position="135"/>
        <end position="154"/>
    </location>
</feature>
<reference evidence="5 6" key="1">
    <citation type="submission" date="2024-04" db="EMBL/GenBank/DDBJ databases">
        <title>Novel species of the genus Ideonella isolated from streams.</title>
        <authorList>
            <person name="Lu H."/>
        </authorList>
    </citation>
    <scope>NUCLEOTIDE SEQUENCE [LARGE SCALE GENOMIC DNA]</scope>
    <source>
        <strain evidence="5 6">LYT19W</strain>
    </source>
</reference>
<dbReference type="GO" id="GO:0034220">
    <property type="term" value="P:monoatomic ion transmembrane transport"/>
    <property type="evidence" value="ECO:0007669"/>
    <property type="project" value="UniProtKB-KW"/>
</dbReference>
<keyword evidence="5" id="KW-0813">Transport</keyword>
<feature type="region of interest" description="Disordered" evidence="2">
    <location>
        <begin position="1"/>
        <end position="22"/>
    </location>
</feature>
<accession>A0ABU9C146</accession>
<evidence type="ECO:0000256" key="3">
    <source>
        <dbReference type="SAM" id="Phobius"/>
    </source>
</evidence>
<protein>
    <submittedName>
        <fullName evidence="5">Potassium channel family protein</fullName>
    </submittedName>
</protein>
<feature type="compositionally biased region" description="Pro residues" evidence="2">
    <location>
        <begin position="1"/>
        <end position="16"/>
    </location>
</feature>
<dbReference type="Gene3D" id="1.10.287.70">
    <property type="match status" value="1"/>
</dbReference>
<evidence type="ECO:0000256" key="1">
    <source>
        <dbReference type="SAM" id="Coils"/>
    </source>
</evidence>
<dbReference type="Pfam" id="PF07885">
    <property type="entry name" value="Ion_trans_2"/>
    <property type="match status" value="1"/>
</dbReference>
<dbReference type="EMBL" id="JBBUTI010000002">
    <property type="protein sequence ID" value="MEK8045568.1"/>
    <property type="molecule type" value="Genomic_DNA"/>
</dbReference>
<sequence>MASTTPPPEPPLPPSPGSVHHADTQTFMRRLPRWGLSPAPHHNSRATRIERMWRWPTLVVLLLTVPAFYADLLQAGASPLADATYLVAALVVAAGLWHVGRASHRPLEHALGNPTDLLLVTGLVLAAALPSSQVSSAALGLRLLVAFGTLLRMVWATQHLITRGGLTYLLTMAVGVLLLCGLGFWWLEPTVHTLGDGLWLAFTTAATVGYGDVVPTTPAAKIFSVFVVLLGFGVLTLVTAAIATSWVETEERRIEREIMRDMRREMASVRHELVALRRELESARGQSFKP</sequence>
<dbReference type="SUPFAM" id="SSF81324">
    <property type="entry name" value="Voltage-gated potassium channels"/>
    <property type="match status" value="1"/>
</dbReference>
<feature type="transmembrane region" description="Helical" evidence="3">
    <location>
        <begin position="55"/>
        <end position="77"/>
    </location>
</feature>
<keyword evidence="6" id="KW-1185">Reference proteome</keyword>
<feature type="transmembrane region" description="Helical" evidence="3">
    <location>
        <begin position="83"/>
        <end position="99"/>
    </location>
</feature>
<feature type="transmembrane region" description="Helical" evidence="3">
    <location>
        <begin position="222"/>
        <end position="247"/>
    </location>
</feature>
<proteinExistence type="predicted"/>
<gene>
    <name evidence="5" type="ORF">AACH00_04300</name>
</gene>
<keyword evidence="1" id="KW-0175">Coiled coil</keyword>
<feature type="transmembrane region" description="Helical" evidence="3">
    <location>
        <begin position="111"/>
        <end position="129"/>
    </location>
</feature>
<dbReference type="Proteomes" id="UP001379945">
    <property type="component" value="Unassembled WGS sequence"/>
</dbReference>
<feature type="domain" description="Potassium channel" evidence="4">
    <location>
        <begin position="174"/>
        <end position="244"/>
    </location>
</feature>
<evidence type="ECO:0000259" key="4">
    <source>
        <dbReference type="Pfam" id="PF07885"/>
    </source>
</evidence>
<keyword evidence="5" id="KW-0407">Ion channel</keyword>
<keyword evidence="3" id="KW-0472">Membrane</keyword>
<dbReference type="InterPro" id="IPR013099">
    <property type="entry name" value="K_chnl_dom"/>
</dbReference>